<dbReference type="Gene3D" id="3.30.230.10">
    <property type="match status" value="1"/>
</dbReference>
<evidence type="ECO:0000256" key="4">
    <source>
        <dbReference type="ARBA" id="ARBA00022759"/>
    </source>
</evidence>
<dbReference type="InterPro" id="IPR020568">
    <property type="entry name" value="Ribosomal_Su5_D2-typ_SF"/>
</dbReference>
<dbReference type="PANTHER" id="PTHR33992">
    <property type="entry name" value="RIBONUCLEASE P PROTEIN COMPONENT"/>
    <property type="match status" value="1"/>
</dbReference>
<keyword evidence="3 7" id="KW-0540">Nuclease</keyword>
<dbReference type="GO" id="GO:0030677">
    <property type="term" value="C:ribonuclease P complex"/>
    <property type="evidence" value="ECO:0007669"/>
    <property type="project" value="TreeGrafter"/>
</dbReference>
<keyword evidence="10" id="KW-1185">Reference proteome</keyword>
<comment type="subunit">
    <text evidence="7">Consists of a catalytic RNA component (M1 or rnpB) and a protein subunit.</text>
</comment>
<keyword evidence="5 7" id="KW-0378">Hydrolase</keyword>
<evidence type="ECO:0000256" key="2">
    <source>
        <dbReference type="ARBA" id="ARBA00022694"/>
    </source>
</evidence>
<evidence type="ECO:0000256" key="1">
    <source>
        <dbReference type="ARBA" id="ARBA00002663"/>
    </source>
</evidence>
<dbReference type="InterPro" id="IPR000100">
    <property type="entry name" value="RNase_P"/>
</dbReference>
<evidence type="ECO:0000313" key="10">
    <source>
        <dbReference type="Proteomes" id="UP000239814"/>
    </source>
</evidence>
<evidence type="ECO:0000256" key="5">
    <source>
        <dbReference type="ARBA" id="ARBA00022801"/>
    </source>
</evidence>
<dbReference type="HAMAP" id="MF_00227">
    <property type="entry name" value="RNase_P"/>
    <property type="match status" value="1"/>
</dbReference>
<dbReference type="SUPFAM" id="SSF54211">
    <property type="entry name" value="Ribosomal protein S5 domain 2-like"/>
    <property type="match status" value="1"/>
</dbReference>
<dbReference type="PANTHER" id="PTHR33992:SF1">
    <property type="entry name" value="RIBONUCLEASE P PROTEIN COMPONENT"/>
    <property type="match status" value="1"/>
</dbReference>
<dbReference type="Proteomes" id="UP000239814">
    <property type="component" value="Chromosome"/>
</dbReference>
<keyword evidence="4 7" id="KW-0255">Endonuclease</keyword>
<dbReference type="OrthoDB" id="196964at2"/>
<keyword evidence="2 7" id="KW-0819">tRNA processing</keyword>
<proteinExistence type="inferred from homology"/>
<dbReference type="RefSeq" id="WP_105940900.1">
    <property type="nucleotide sequence ID" value="NZ_CP027433.1"/>
</dbReference>
<dbReference type="AlphaFoldDB" id="A0A2S0KBY7"/>
<evidence type="ECO:0000256" key="8">
    <source>
        <dbReference type="NCBIfam" id="TIGR00188"/>
    </source>
</evidence>
<dbReference type="GO" id="GO:0000049">
    <property type="term" value="F:tRNA binding"/>
    <property type="evidence" value="ECO:0007669"/>
    <property type="project" value="UniProtKB-UniRule"/>
</dbReference>
<protein>
    <recommendedName>
        <fullName evidence="7 8">Ribonuclease P protein component</fullName>
        <shortName evidence="7">RNase P protein</shortName>
        <shortName evidence="7">RNaseP protein</shortName>
        <ecNumber evidence="7 8">3.1.26.5</ecNumber>
    </recommendedName>
    <alternativeName>
        <fullName evidence="7">Protein C5</fullName>
    </alternativeName>
</protein>
<gene>
    <name evidence="7 9" type="primary">rnpA</name>
    <name evidence="9" type="ORF">C6V83_01490</name>
</gene>
<comment type="catalytic activity">
    <reaction evidence="7">
        <text>Endonucleolytic cleavage of RNA, removing 5'-extranucleotides from tRNA precursor.</text>
        <dbReference type="EC" id="3.1.26.5"/>
    </reaction>
</comment>
<dbReference type="Pfam" id="PF00825">
    <property type="entry name" value="Ribonuclease_P"/>
    <property type="match status" value="1"/>
</dbReference>
<name>A0A2S0KBY7_9ACTN</name>
<keyword evidence="6 7" id="KW-0694">RNA-binding</keyword>
<sequence>MTADSTRLHRKADFTRTLDKGVRVSARDLQISVAPLPSRWPDASGVRPDVASFGGPRLGLIVSKKVGNAVVRHTVARRLRHAFAGAGEVLGSADVYVVVRARPGAARCSADDLESQLRRGFGHPKVTAACAAAFDGDPLPGRAAPVN</sequence>
<dbReference type="GO" id="GO:0042781">
    <property type="term" value="F:3'-tRNA processing endoribonuclease activity"/>
    <property type="evidence" value="ECO:0007669"/>
    <property type="project" value="TreeGrafter"/>
</dbReference>
<dbReference type="InterPro" id="IPR014721">
    <property type="entry name" value="Ribsml_uS5_D2-typ_fold_subgr"/>
</dbReference>
<dbReference type="GO" id="GO:0004526">
    <property type="term" value="F:ribonuclease P activity"/>
    <property type="evidence" value="ECO:0007669"/>
    <property type="project" value="UniProtKB-UniRule"/>
</dbReference>
<comment type="function">
    <text evidence="1 7">RNaseP catalyzes the removal of the 5'-leader sequence from pre-tRNA to produce the mature 5'-terminus. It can also cleave other RNA substrates such as 4.5S RNA. The protein component plays an auxiliary but essential role in vivo by binding to the 5'-leader sequence and broadening the substrate specificity of the ribozyme.</text>
</comment>
<dbReference type="NCBIfam" id="TIGR00188">
    <property type="entry name" value="rnpA"/>
    <property type="match status" value="1"/>
</dbReference>
<organism evidence="9 10">
    <name type="scientific">Gordonia iterans</name>
    <dbReference type="NCBI Taxonomy" id="1004901"/>
    <lineage>
        <taxon>Bacteria</taxon>
        <taxon>Bacillati</taxon>
        <taxon>Actinomycetota</taxon>
        <taxon>Actinomycetes</taxon>
        <taxon>Mycobacteriales</taxon>
        <taxon>Gordoniaceae</taxon>
        <taxon>Gordonia</taxon>
    </lineage>
</organism>
<evidence type="ECO:0000256" key="6">
    <source>
        <dbReference type="ARBA" id="ARBA00022884"/>
    </source>
</evidence>
<evidence type="ECO:0000256" key="7">
    <source>
        <dbReference type="HAMAP-Rule" id="MF_00227"/>
    </source>
</evidence>
<dbReference type="EC" id="3.1.26.5" evidence="7 8"/>
<dbReference type="PROSITE" id="PS00648">
    <property type="entry name" value="RIBONUCLEASE_P"/>
    <property type="match status" value="1"/>
</dbReference>
<reference evidence="9 10" key="1">
    <citation type="submission" date="2018-03" db="EMBL/GenBank/DDBJ databases">
        <title>Characteristics and genome of n-alkane degrading marine bacteria Gordonia iterans isolated from crude oil contaminated in Tae-an, South Korea.</title>
        <authorList>
            <person name="Lee S.-S."/>
            <person name="Kim H."/>
        </authorList>
    </citation>
    <scope>NUCLEOTIDE SEQUENCE [LARGE SCALE GENOMIC DNA]</scope>
    <source>
        <strain evidence="9 10">Co17</strain>
    </source>
</reference>
<evidence type="ECO:0000313" key="9">
    <source>
        <dbReference type="EMBL" id="AVL99163.1"/>
    </source>
</evidence>
<dbReference type="KEGG" id="git:C6V83_01490"/>
<accession>A0A2S0KBY7</accession>
<evidence type="ECO:0000256" key="3">
    <source>
        <dbReference type="ARBA" id="ARBA00022722"/>
    </source>
</evidence>
<dbReference type="EMBL" id="CP027433">
    <property type="protein sequence ID" value="AVL99163.1"/>
    <property type="molecule type" value="Genomic_DNA"/>
</dbReference>
<dbReference type="InterPro" id="IPR020539">
    <property type="entry name" value="RNase_P_CS"/>
</dbReference>
<comment type="similarity">
    <text evidence="7">Belongs to the RnpA family.</text>
</comment>
<dbReference type="GO" id="GO:0001682">
    <property type="term" value="P:tRNA 5'-leader removal"/>
    <property type="evidence" value="ECO:0007669"/>
    <property type="project" value="UniProtKB-UniRule"/>
</dbReference>